<keyword evidence="4" id="KW-1185">Reference proteome</keyword>
<keyword evidence="1" id="KW-0175">Coiled coil</keyword>
<evidence type="ECO:0000313" key="3">
    <source>
        <dbReference type="EMBL" id="KAF7682675.1"/>
    </source>
</evidence>
<dbReference type="EMBL" id="SBIQ01000203">
    <property type="protein sequence ID" value="KAF7682675.1"/>
    <property type="molecule type" value="Genomic_DNA"/>
</dbReference>
<protein>
    <submittedName>
        <fullName evidence="3">Uncharacterized protein</fullName>
    </submittedName>
</protein>
<feature type="transmembrane region" description="Helical" evidence="2">
    <location>
        <begin position="12"/>
        <end position="32"/>
    </location>
</feature>
<evidence type="ECO:0000256" key="1">
    <source>
        <dbReference type="SAM" id="Coils"/>
    </source>
</evidence>
<keyword evidence="2" id="KW-0472">Membrane</keyword>
<name>A0ABQ7HX09_9MICR</name>
<feature type="coiled-coil region" evidence="1">
    <location>
        <begin position="52"/>
        <end position="82"/>
    </location>
</feature>
<comment type="caution">
    <text evidence="3">The sequence shown here is derived from an EMBL/GenBank/DDBJ whole genome shotgun (WGS) entry which is preliminary data.</text>
</comment>
<gene>
    <name evidence="3" type="ORF">TCON_2105</name>
</gene>
<dbReference type="Proteomes" id="UP001516464">
    <property type="component" value="Unassembled WGS sequence"/>
</dbReference>
<accession>A0ABQ7HX09</accession>
<sequence>MKLAINNETLVVALVFYLIGFIPCIFISNDIVKYLMKEKISKEITENECEIFNELVEKKKQIIEKNNEIKDAADKIKKNTNEIIQSINHASDILKDNANYSSDEVTNECDNEQKKFYDTLRIYSYIKIFNNSYNDIHEQLKKLGNNEGVYANVSSDLKKIVFYKVKNFPNNNSIQFNNNNKLYEADYCKGRITKFLNVINKITSSSFELGKIYEKLNNNEHILFKYDDDGLKIYHNGTVNGNNISFNSNDSLNISKKIFLGSLQYFFAYSRTN</sequence>
<organism evidence="3 4">
    <name type="scientific">Astathelohania contejeani</name>
    <dbReference type="NCBI Taxonomy" id="164912"/>
    <lineage>
        <taxon>Eukaryota</taxon>
        <taxon>Fungi</taxon>
        <taxon>Fungi incertae sedis</taxon>
        <taxon>Microsporidia</taxon>
        <taxon>Astathelohaniidae</taxon>
        <taxon>Astathelohania</taxon>
    </lineage>
</organism>
<keyword evidence="2" id="KW-0812">Transmembrane</keyword>
<dbReference type="SUPFAM" id="SSF58104">
    <property type="entry name" value="Methyl-accepting chemotaxis protein (MCP) signaling domain"/>
    <property type="match status" value="1"/>
</dbReference>
<keyword evidence="2" id="KW-1133">Transmembrane helix</keyword>
<reference evidence="3 4" key="1">
    <citation type="submission" date="2019-01" db="EMBL/GenBank/DDBJ databases">
        <title>Genomes sequencing and comparative genomics of infectious freshwater microsporidia, Cucumispora dikerogammari and Thelohania contejeani.</title>
        <authorList>
            <person name="Cormier A."/>
            <person name="Giraud I."/>
            <person name="Wattier R."/>
            <person name="Teixeira M."/>
            <person name="Grandjean F."/>
            <person name="Rigaud T."/>
            <person name="Cordaux R."/>
        </authorList>
    </citation>
    <scope>NUCLEOTIDE SEQUENCE [LARGE SCALE GENOMIC DNA]</scope>
    <source>
        <strain evidence="3">T1</strain>
        <tissue evidence="3">Spores</tissue>
    </source>
</reference>
<evidence type="ECO:0000256" key="2">
    <source>
        <dbReference type="SAM" id="Phobius"/>
    </source>
</evidence>
<evidence type="ECO:0000313" key="4">
    <source>
        <dbReference type="Proteomes" id="UP001516464"/>
    </source>
</evidence>
<proteinExistence type="predicted"/>